<dbReference type="SMART" id="SM00530">
    <property type="entry name" value="HTH_XRE"/>
    <property type="match status" value="1"/>
</dbReference>
<protein>
    <submittedName>
        <fullName evidence="2">Helix-turn-helix transcriptional regulator</fullName>
    </submittedName>
</protein>
<dbReference type="EMBL" id="VJXX01000003">
    <property type="protein sequence ID" value="MPY11215.1"/>
    <property type="molecule type" value="Genomic_DNA"/>
</dbReference>
<dbReference type="Proteomes" id="UP000326464">
    <property type="component" value="Unassembled WGS sequence"/>
</dbReference>
<feature type="domain" description="HTH cro/C1-type" evidence="1">
    <location>
        <begin position="37"/>
        <end position="90"/>
    </location>
</feature>
<dbReference type="Pfam" id="PF13560">
    <property type="entry name" value="HTH_31"/>
    <property type="match status" value="1"/>
</dbReference>
<name>A0A7X1TP35_9MICC</name>
<dbReference type="GO" id="GO:0003677">
    <property type="term" value="F:DNA binding"/>
    <property type="evidence" value="ECO:0007669"/>
    <property type="project" value="InterPro"/>
</dbReference>
<dbReference type="Gene3D" id="1.10.260.40">
    <property type="entry name" value="lambda repressor-like DNA-binding domains"/>
    <property type="match status" value="1"/>
</dbReference>
<dbReference type="InterPro" id="IPR010982">
    <property type="entry name" value="Lambda_DNA-bd_dom_sf"/>
</dbReference>
<gene>
    <name evidence="2" type="ORF">FNH21_10890</name>
</gene>
<evidence type="ECO:0000313" key="2">
    <source>
        <dbReference type="EMBL" id="MPY11215.1"/>
    </source>
</evidence>
<dbReference type="InterPro" id="IPR001387">
    <property type="entry name" value="Cro/C1-type_HTH"/>
</dbReference>
<organism evidence="2 3">
    <name type="scientific">Arthrobacter bussei</name>
    <dbReference type="NCBI Taxonomy" id="2594179"/>
    <lineage>
        <taxon>Bacteria</taxon>
        <taxon>Bacillati</taxon>
        <taxon>Actinomycetota</taxon>
        <taxon>Actinomycetes</taxon>
        <taxon>Micrococcales</taxon>
        <taxon>Micrococcaceae</taxon>
        <taxon>Arthrobacter</taxon>
    </lineage>
</organism>
<comment type="caution">
    <text evidence="2">The sequence shown here is derived from an EMBL/GenBank/DDBJ whole genome shotgun (WGS) entry which is preliminary data.</text>
</comment>
<sequence>MSGASVRQVVSSAGRRSERIAGHVRGKYRDMRFGEMLREARGATGLTQAELGAGVYSPGFISLLERGRRQPTPDMVQHFAAQLGMDAQTLGWWVEPRAAEDQPALATAMFAANYARDMQDDALAASEAEHAAAIAQEQQNAPAWWDMSMLQAQSLISRRRLEEAEAVLLRMHTSPMLAPTPEMSSIVLGHLSTIARSLGRLEQAVDLAREAMDVVEHLADHDASARLQAAFILIAALAVKGDLDDAWDVATGLDLTPDAVTAPSLLIARGAWAVGNIAFRRGEVAFGREQYALAARLLTPQADFAAWSDFNYGRAVHMLQAGVVDEVVRTSLSNAEIGFGLAGTALQQREIIGAKARLALLDEDLEAAGQLLGALAQQRDVLDFDSLTNLEECLGLFYTALGSGRQASRHLGEAARLYAEAGADEKARELTDQVRALEA</sequence>
<keyword evidence="3" id="KW-1185">Reference proteome</keyword>
<accession>A0A7X1TP35</accession>
<dbReference type="PROSITE" id="PS50943">
    <property type="entry name" value="HTH_CROC1"/>
    <property type="match status" value="1"/>
</dbReference>
<dbReference type="OrthoDB" id="3675359at2"/>
<dbReference type="AlphaFoldDB" id="A0A7X1TP35"/>
<dbReference type="SUPFAM" id="SSF47413">
    <property type="entry name" value="lambda repressor-like DNA-binding domains"/>
    <property type="match status" value="1"/>
</dbReference>
<evidence type="ECO:0000259" key="1">
    <source>
        <dbReference type="PROSITE" id="PS50943"/>
    </source>
</evidence>
<proteinExistence type="predicted"/>
<dbReference type="CDD" id="cd00093">
    <property type="entry name" value="HTH_XRE"/>
    <property type="match status" value="1"/>
</dbReference>
<evidence type="ECO:0000313" key="3">
    <source>
        <dbReference type="Proteomes" id="UP000326464"/>
    </source>
</evidence>
<reference evidence="3" key="1">
    <citation type="submission" date="2019-07" db="EMBL/GenBank/DDBJ databases">
        <title>Arthrobacter KR32 sp. nov., isolated from mountain cheese made of cows milk.</title>
        <authorList>
            <person name="Flegler A."/>
        </authorList>
    </citation>
    <scope>NUCLEOTIDE SEQUENCE [LARGE SCALE GENOMIC DNA]</scope>
    <source>
        <strain evidence="3">KR32</strain>
    </source>
</reference>